<accession>A0A7U7G9F8</accession>
<name>A0A7U7G9F8_9GAMM</name>
<organism evidence="1 2">
    <name type="scientific">Candidatus Contendobacter odensis Run_B_J11</name>
    <dbReference type="NCBI Taxonomy" id="1400861"/>
    <lineage>
        <taxon>Bacteria</taxon>
        <taxon>Pseudomonadati</taxon>
        <taxon>Pseudomonadota</taxon>
        <taxon>Gammaproteobacteria</taxon>
        <taxon>Candidatus Competibacteraceae</taxon>
        <taxon>Candidatus Contendibacter</taxon>
    </lineage>
</organism>
<dbReference type="PANTHER" id="PTHR39550">
    <property type="entry name" value="SLL0658 PROTEIN"/>
    <property type="match status" value="1"/>
</dbReference>
<protein>
    <recommendedName>
        <fullName evidence="3">PIN domain-containing protein</fullName>
    </recommendedName>
</protein>
<keyword evidence="2" id="KW-1185">Reference proteome</keyword>
<dbReference type="Pfam" id="PF11848">
    <property type="entry name" value="DUF3368"/>
    <property type="match status" value="1"/>
</dbReference>
<dbReference type="PANTHER" id="PTHR39550:SF1">
    <property type="entry name" value="SLL0658 PROTEIN"/>
    <property type="match status" value="1"/>
</dbReference>
<dbReference type="InterPro" id="IPR029060">
    <property type="entry name" value="PIN-like_dom_sf"/>
</dbReference>
<dbReference type="CDD" id="cd09854">
    <property type="entry name" value="PIN_VapC-like"/>
    <property type="match status" value="1"/>
</dbReference>
<sequence length="173" mass="19431">MLLVEGLSPIVIADTSVLINFLAIGRMDLIKRHSCRFLITDHVRQEITEHYQEQFSRLKEALEQGILEEISVIDPEEVETFAKLTKLESFGNGECACIAVALHRSYTLAIDDKKAIKQARLSCPTISIVTTEDLMVSMIKSGLITVNEADAIKNEWASSHKFKLKIHSFSDLI</sequence>
<evidence type="ECO:0000313" key="2">
    <source>
        <dbReference type="Proteomes" id="UP000019184"/>
    </source>
</evidence>
<evidence type="ECO:0000313" key="1">
    <source>
        <dbReference type="EMBL" id="CDH44014.1"/>
    </source>
</evidence>
<dbReference type="InterPro" id="IPR021799">
    <property type="entry name" value="PIN-like_prokaryotic"/>
</dbReference>
<dbReference type="AlphaFoldDB" id="A0A7U7G9F8"/>
<dbReference type="EMBL" id="CBTK010000048">
    <property type="protein sequence ID" value="CDH44014.1"/>
    <property type="molecule type" value="Genomic_DNA"/>
</dbReference>
<proteinExistence type="predicted"/>
<comment type="caution">
    <text evidence="1">The sequence shown here is derived from an EMBL/GenBank/DDBJ whole genome shotgun (WGS) entry which is preliminary data.</text>
</comment>
<evidence type="ECO:0008006" key="3">
    <source>
        <dbReference type="Google" id="ProtNLM"/>
    </source>
</evidence>
<dbReference type="Proteomes" id="UP000019184">
    <property type="component" value="Unassembled WGS sequence"/>
</dbReference>
<reference evidence="1 2" key="1">
    <citation type="journal article" date="2014" name="ISME J.">
        <title>Candidatus Competibacter-lineage genomes retrieved from metagenomes reveal functional metabolic diversity.</title>
        <authorList>
            <person name="McIlroy S.J."/>
            <person name="Albertsen M."/>
            <person name="Andresen E.K."/>
            <person name="Saunders A.M."/>
            <person name="Kristiansen R."/>
            <person name="Stokholm-Bjerregaard M."/>
            <person name="Nielsen K.L."/>
            <person name="Nielsen P.H."/>
        </authorList>
    </citation>
    <scope>NUCLEOTIDE SEQUENCE [LARGE SCALE GENOMIC DNA]</scope>
    <source>
        <strain evidence="1 2">Run_B_J11</strain>
    </source>
</reference>
<dbReference type="SUPFAM" id="SSF88723">
    <property type="entry name" value="PIN domain-like"/>
    <property type="match status" value="1"/>
</dbReference>
<gene>
    <name evidence="1" type="ORF">BN874_1410002</name>
</gene>